<gene>
    <name evidence="9" type="ORF">chiPu_0008001</name>
</gene>
<keyword evidence="5" id="KW-1133">Transmembrane helix</keyword>
<evidence type="ECO:0000256" key="3">
    <source>
        <dbReference type="ARBA" id="ARBA00022729"/>
    </source>
</evidence>
<keyword evidence="3 7" id="KW-0732">Signal</keyword>
<dbReference type="PROSITE" id="PS50041">
    <property type="entry name" value="C_TYPE_LECTIN_2"/>
    <property type="match status" value="1"/>
</dbReference>
<comment type="subcellular location">
    <subcellularLocation>
        <location evidence="1">Membrane</location>
        <topology evidence="1">Single-pass type I membrane protein</topology>
    </subcellularLocation>
</comment>
<evidence type="ECO:0000256" key="6">
    <source>
        <dbReference type="ARBA" id="ARBA00023136"/>
    </source>
</evidence>
<dbReference type="GO" id="GO:0005737">
    <property type="term" value="C:cytoplasm"/>
    <property type="evidence" value="ECO:0007669"/>
    <property type="project" value="TreeGrafter"/>
</dbReference>
<feature type="signal peptide" evidence="7">
    <location>
        <begin position="1"/>
        <end position="25"/>
    </location>
</feature>
<keyword evidence="10" id="KW-1185">Reference proteome</keyword>
<name>A0A401SGL5_CHIPU</name>
<dbReference type="SUPFAM" id="SSF56436">
    <property type="entry name" value="C-type lectin-like"/>
    <property type="match status" value="1"/>
</dbReference>
<sequence length="148" mass="16302">MLPHQVLSTRMFVLILSGILGGGSSTRVLSGQTVCYGGPEYPCYKIAYFQDLSRRIGFEEASQACEMDGGALVSIRSATEQRLIESLLQDLTKSGSGLSDGDFWIGLRRSDEGQSHNTFSGCPNLYRWTDGSAAKFRYRQLCLECTVL</sequence>
<evidence type="ECO:0000256" key="2">
    <source>
        <dbReference type="ARBA" id="ARBA00022692"/>
    </source>
</evidence>
<dbReference type="GO" id="GO:0016020">
    <property type="term" value="C:membrane"/>
    <property type="evidence" value="ECO:0007669"/>
    <property type="project" value="UniProtKB-SubCell"/>
</dbReference>
<evidence type="ECO:0000256" key="1">
    <source>
        <dbReference type="ARBA" id="ARBA00004479"/>
    </source>
</evidence>
<feature type="domain" description="C-type lectin" evidence="8">
    <location>
        <begin position="43"/>
        <end position="148"/>
    </location>
</feature>
<evidence type="ECO:0000256" key="5">
    <source>
        <dbReference type="ARBA" id="ARBA00022989"/>
    </source>
</evidence>
<protein>
    <recommendedName>
        <fullName evidence="8">C-type lectin domain-containing protein</fullName>
    </recommendedName>
</protein>
<feature type="chain" id="PRO_5019502298" description="C-type lectin domain-containing protein" evidence="7">
    <location>
        <begin position="26"/>
        <end position="148"/>
    </location>
</feature>
<evidence type="ECO:0000313" key="10">
    <source>
        <dbReference type="Proteomes" id="UP000287033"/>
    </source>
</evidence>
<keyword evidence="4" id="KW-0430">Lectin</keyword>
<dbReference type="PANTHER" id="PTHR14789:SF1">
    <property type="entry name" value="CHONDROLECTIN"/>
    <property type="match status" value="1"/>
</dbReference>
<proteinExistence type="predicted"/>
<dbReference type="Pfam" id="PF00059">
    <property type="entry name" value="Lectin_C"/>
    <property type="match status" value="1"/>
</dbReference>
<dbReference type="InterPro" id="IPR051505">
    <property type="entry name" value="C-type_lectin_domain"/>
</dbReference>
<dbReference type="Proteomes" id="UP000287033">
    <property type="component" value="Unassembled WGS sequence"/>
</dbReference>
<reference evidence="9 10" key="1">
    <citation type="journal article" date="2018" name="Nat. Ecol. Evol.">
        <title>Shark genomes provide insights into elasmobranch evolution and the origin of vertebrates.</title>
        <authorList>
            <person name="Hara Y"/>
            <person name="Yamaguchi K"/>
            <person name="Onimaru K"/>
            <person name="Kadota M"/>
            <person name="Koyanagi M"/>
            <person name="Keeley SD"/>
            <person name="Tatsumi K"/>
            <person name="Tanaka K"/>
            <person name="Motone F"/>
            <person name="Kageyama Y"/>
            <person name="Nozu R"/>
            <person name="Adachi N"/>
            <person name="Nishimura O"/>
            <person name="Nakagawa R"/>
            <person name="Tanegashima C"/>
            <person name="Kiyatake I"/>
            <person name="Matsumoto R"/>
            <person name="Murakumo K"/>
            <person name="Nishida K"/>
            <person name="Terakita A"/>
            <person name="Kuratani S"/>
            <person name="Sato K"/>
            <person name="Hyodo S Kuraku.S."/>
        </authorList>
    </citation>
    <scope>NUCLEOTIDE SEQUENCE [LARGE SCALE GENOMIC DNA]</scope>
</reference>
<dbReference type="InterPro" id="IPR016186">
    <property type="entry name" value="C-type_lectin-like/link_sf"/>
</dbReference>
<evidence type="ECO:0000256" key="7">
    <source>
        <dbReference type="SAM" id="SignalP"/>
    </source>
</evidence>
<evidence type="ECO:0000256" key="4">
    <source>
        <dbReference type="ARBA" id="ARBA00022734"/>
    </source>
</evidence>
<keyword evidence="6" id="KW-0472">Membrane</keyword>
<dbReference type="AlphaFoldDB" id="A0A401SGL5"/>
<dbReference type="InterPro" id="IPR001304">
    <property type="entry name" value="C-type_lectin-like"/>
</dbReference>
<accession>A0A401SGL5</accession>
<keyword evidence="2" id="KW-0812">Transmembrane</keyword>
<comment type="caution">
    <text evidence="9">The sequence shown here is derived from an EMBL/GenBank/DDBJ whole genome shotgun (WGS) entry which is preliminary data.</text>
</comment>
<dbReference type="OrthoDB" id="5797898at2759"/>
<dbReference type="OMA" id="KSTFRWE"/>
<dbReference type="PANTHER" id="PTHR14789">
    <property type="entry name" value="CHONDROLECTIN VARIANT CHODLFDELTAE"/>
    <property type="match status" value="1"/>
</dbReference>
<evidence type="ECO:0000259" key="8">
    <source>
        <dbReference type="PROSITE" id="PS50041"/>
    </source>
</evidence>
<dbReference type="InterPro" id="IPR016187">
    <property type="entry name" value="CTDL_fold"/>
</dbReference>
<dbReference type="STRING" id="137246.A0A401SGL5"/>
<dbReference type="EMBL" id="BEZZ01000256">
    <property type="protein sequence ID" value="GCC29559.1"/>
    <property type="molecule type" value="Genomic_DNA"/>
</dbReference>
<dbReference type="GO" id="GO:0030246">
    <property type="term" value="F:carbohydrate binding"/>
    <property type="evidence" value="ECO:0007669"/>
    <property type="project" value="UniProtKB-KW"/>
</dbReference>
<dbReference type="Gene3D" id="3.10.100.10">
    <property type="entry name" value="Mannose-Binding Protein A, subunit A"/>
    <property type="match status" value="1"/>
</dbReference>
<evidence type="ECO:0000313" key="9">
    <source>
        <dbReference type="EMBL" id="GCC29559.1"/>
    </source>
</evidence>
<organism evidence="9 10">
    <name type="scientific">Chiloscyllium punctatum</name>
    <name type="common">Brownbanded bambooshark</name>
    <name type="synonym">Hemiscyllium punctatum</name>
    <dbReference type="NCBI Taxonomy" id="137246"/>
    <lineage>
        <taxon>Eukaryota</taxon>
        <taxon>Metazoa</taxon>
        <taxon>Chordata</taxon>
        <taxon>Craniata</taxon>
        <taxon>Vertebrata</taxon>
        <taxon>Chondrichthyes</taxon>
        <taxon>Elasmobranchii</taxon>
        <taxon>Galeomorphii</taxon>
        <taxon>Galeoidea</taxon>
        <taxon>Orectolobiformes</taxon>
        <taxon>Hemiscylliidae</taxon>
        <taxon>Chiloscyllium</taxon>
    </lineage>
</organism>
<dbReference type="GO" id="GO:0050772">
    <property type="term" value="P:positive regulation of axonogenesis"/>
    <property type="evidence" value="ECO:0007669"/>
    <property type="project" value="TreeGrafter"/>
</dbReference>